<proteinExistence type="predicted"/>
<accession>A0ACC0F1J0</accession>
<sequence length="33" mass="3480">MIVQVSEMYCGTLSPYGPRPGVTIPSPMALARG</sequence>
<evidence type="ECO:0000313" key="2">
    <source>
        <dbReference type="Proteomes" id="UP001060215"/>
    </source>
</evidence>
<name>A0ACC0F1J0_9ERIC</name>
<dbReference type="EMBL" id="CM045768">
    <property type="protein sequence ID" value="KAI7982440.1"/>
    <property type="molecule type" value="Genomic_DNA"/>
</dbReference>
<dbReference type="Proteomes" id="UP001060215">
    <property type="component" value="Chromosome 11"/>
</dbReference>
<reference evidence="1 2" key="1">
    <citation type="journal article" date="2022" name="Plant J.">
        <title>Chromosome-level genome of Camellia lanceoleosa provides a valuable resource for understanding genome evolution and self-incompatibility.</title>
        <authorList>
            <person name="Gong W."/>
            <person name="Xiao S."/>
            <person name="Wang L."/>
            <person name="Liao Z."/>
            <person name="Chang Y."/>
            <person name="Mo W."/>
            <person name="Hu G."/>
            <person name="Li W."/>
            <person name="Zhao G."/>
            <person name="Zhu H."/>
            <person name="Hu X."/>
            <person name="Ji K."/>
            <person name="Xiang X."/>
            <person name="Song Q."/>
            <person name="Yuan D."/>
            <person name="Jin S."/>
            <person name="Zhang L."/>
        </authorList>
    </citation>
    <scope>NUCLEOTIDE SEQUENCE [LARGE SCALE GENOMIC DNA]</scope>
    <source>
        <strain evidence="1">SQ_2022a</strain>
    </source>
</reference>
<keyword evidence="2" id="KW-1185">Reference proteome</keyword>
<protein>
    <submittedName>
        <fullName evidence="1">Uncharacterized protein</fullName>
    </submittedName>
</protein>
<organism evidence="1 2">
    <name type="scientific">Camellia lanceoleosa</name>
    <dbReference type="NCBI Taxonomy" id="1840588"/>
    <lineage>
        <taxon>Eukaryota</taxon>
        <taxon>Viridiplantae</taxon>
        <taxon>Streptophyta</taxon>
        <taxon>Embryophyta</taxon>
        <taxon>Tracheophyta</taxon>
        <taxon>Spermatophyta</taxon>
        <taxon>Magnoliopsida</taxon>
        <taxon>eudicotyledons</taxon>
        <taxon>Gunneridae</taxon>
        <taxon>Pentapetalae</taxon>
        <taxon>asterids</taxon>
        <taxon>Ericales</taxon>
        <taxon>Theaceae</taxon>
        <taxon>Camellia</taxon>
    </lineage>
</organism>
<evidence type="ECO:0000313" key="1">
    <source>
        <dbReference type="EMBL" id="KAI7982440.1"/>
    </source>
</evidence>
<gene>
    <name evidence="1" type="ORF">LOK49_LG15G01334</name>
</gene>
<comment type="caution">
    <text evidence="1">The sequence shown here is derived from an EMBL/GenBank/DDBJ whole genome shotgun (WGS) entry which is preliminary data.</text>
</comment>